<dbReference type="WBParaSite" id="Hba_06912">
    <property type="protein sequence ID" value="Hba_06912"/>
    <property type="gene ID" value="Hba_06912"/>
</dbReference>
<proteinExistence type="predicted"/>
<dbReference type="AlphaFoldDB" id="A0A1I7WP47"/>
<reference evidence="3" key="1">
    <citation type="submission" date="2016-11" db="UniProtKB">
        <authorList>
            <consortium name="WormBaseParasite"/>
        </authorList>
    </citation>
    <scope>IDENTIFICATION</scope>
</reference>
<accession>A0A1I7WP47</accession>
<dbReference type="Proteomes" id="UP000095283">
    <property type="component" value="Unplaced"/>
</dbReference>
<name>A0A1I7WP47_HETBA</name>
<evidence type="ECO:0000256" key="1">
    <source>
        <dbReference type="SAM" id="Phobius"/>
    </source>
</evidence>
<keyword evidence="1" id="KW-0472">Membrane</keyword>
<keyword evidence="1" id="KW-0812">Transmembrane</keyword>
<keyword evidence="2" id="KW-1185">Reference proteome</keyword>
<evidence type="ECO:0000313" key="3">
    <source>
        <dbReference type="WBParaSite" id="Hba_06912"/>
    </source>
</evidence>
<evidence type="ECO:0000313" key="2">
    <source>
        <dbReference type="Proteomes" id="UP000095283"/>
    </source>
</evidence>
<protein>
    <submittedName>
        <fullName evidence="3">Small integral membrane protein 24</fullName>
    </submittedName>
</protein>
<organism evidence="2 3">
    <name type="scientific">Heterorhabditis bacteriophora</name>
    <name type="common">Entomopathogenic nematode worm</name>
    <dbReference type="NCBI Taxonomy" id="37862"/>
    <lineage>
        <taxon>Eukaryota</taxon>
        <taxon>Metazoa</taxon>
        <taxon>Ecdysozoa</taxon>
        <taxon>Nematoda</taxon>
        <taxon>Chromadorea</taxon>
        <taxon>Rhabditida</taxon>
        <taxon>Rhabditina</taxon>
        <taxon>Rhabditomorpha</taxon>
        <taxon>Strongyloidea</taxon>
        <taxon>Heterorhabditidae</taxon>
        <taxon>Heterorhabditis</taxon>
    </lineage>
</organism>
<sequence length="76" mass="8466">MEQNWDSLSSSQELILSALLLLIIVIALTGICSVFLWCHLFLLKSPKIKKKIKEQEMLLGAAPTEVETLHIFGLSA</sequence>
<keyword evidence="1" id="KW-1133">Transmembrane helix</keyword>
<feature type="transmembrane region" description="Helical" evidence="1">
    <location>
        <begin position="14"/>
        <end position="43"/>
    </location>
</feature>